<feature type="transmembrane region" description="Helical" evidence="12">
    <location>
        <begin position="434"/>
        <end position="459"/>
    </location>
</feature>
<feature type="coiled-coil region" evidence="10">
    <location>
        <begin position="505"/>
        <end position="554"/>
    </location>
</feature>
<evidence type="ECO:0000256" key="8">
    <source>
        <dbReference type="ARBA" id="ARBA00023136"/>
    </source>
</evidence>
<keyword evidence="5 12" id="KW-1133">Transmembrane helix</keyword>
<keyword evidence="6" id="KW-0915">Sodium</keyword>
<sequence>MDYLLVGIAAIVAIVGVTVIAPRIGVAAPLLLVLFGFAISLLPVVPPIEIDPELVLAGVLPPLLYSAAVSMPTMDFRRDFTAISGLSVLLVLISALLLGLFFTAVVPGIELSTGIALGAIVSPTDAVATSIVKRLGVSPRVVTVLEGESMLNDASALVLLRSAIVATAASVTLWGVALDFVWAVVAAAVIGAIIGRINLILRKRIAEPSLSTAISFVVPFVAYVPAEHLGASGLVAAVTAGLVTGQGSAKFLRPQDRMYEASNWRTIELLLEGGVFLLMGLELYGVLEDVRDAHDSTVRALLIGVATGAMILVIRAVYVLPLLISARNRRRRAPERRELIAGMQDQLDAGNIPERPGRGHGRQRSSDDPRAQQRDAEHEQRVRRRIRQLLADVDYVMAVPLGWREGVVLVWAGMRGVVTLAAAQSLPQDTPERSFLILIAFVVAAGTLLVQGGTLPWVVRVLGLAHDDEGEAAEAAQLRAELNRAAVALLEKPDLRASDGTPYDAEVLRLATERMRREIDREEEDSTETATVRAHMLELRLRTLEAERRALLRARSLGTYSSAALSEALRMLDADQISLELKARPLPGDPE</sequence>
<feature type="transmembrane region" description="Helical" evidence="12">
    <location>
        <begin position="6"/>
        <end position="24"/>
    </location>
</feature>
<gene>
    <name evidence="14" type="ORF">FE697_002060</name>
</gene>
<evidence type="ECO:0000259" key="13">
    <source>
        <dbReference type="Pfam" id="PF00999"/>
    </source>
</evidence>
<evidence type="ECO:0000256" key="10">
    <source>
        <dbReference type="SAM" id="Coils"/>
    </source>
</evidence>
<comment type="caution">
    <text evidence="14">The sequence shown here is derived from an EMBL/GenBank/DDBJ whole genome shotgun (WGS) entry which is preliminary data.</text>
</comment>
<feature type="transmembrane region" description="Helical" evidence="12">
    <location>
        <begin position="115"/>
        <end position="133"/>
    </location>
</feature>
<proteinExistence type="predicted"/>
<evidence type="ECO:0000256" key="11">
    <source>
        <dbReference type="SAM" id="MobiDB-lite"/>
    </source>
</evidence>
<dbReference type="InterPro" id="IPR018422">
    <property type="entry name" value="Cation/H_exchanger_CPA1"/>
</dbReference>
<feature type="transmembrane region" description="Helical" evidence="12">
    <location>
        <begin position="208"/>
        <end position="225"/>
    </location>
</feature>
<evidence type="ECO:0000313" key="15">
    <source>
        <dbReference type="Proteomes" id="UP000307768"/>
    </source>
</evidence>
<dbReference type="PANTHER" id="PTHR10110:SF86">
    <property type="entry name" value="SODIUM_HYDROGEN EXCHANGER 7"/>
    <property type="match status" value="1"/>
</dbReference>
<dbReference type="PANTHER" id="PTHR10110">
    <property type="entry name" value="SODIUM/HYDROGEN EXCHANGER"/>
    <property type="match status" value="1"/>
</dbReference>
<dbReference type="GO" id="GO:0005886">
    <property type="term" value="C:plasma membrane"/>
    <property type="evidence" value="ECO:0007669"/>
    <property type="project" value="UniProtKB-SubCell"/>
</dbReference>
<evidence type="ECO:0000256" key="12">
    <source>
        <dbReference type="SAM" id="Phobius"/>
    </source>
</evidence>
<dbReference type="GO" id="GO:0051453">
    <property type="term" value="P:regulation of intracellular pH"/>
    <property type="evidence" value="ECO:0007669"/>
    <property type="project" value="TreeGrafter"/>
</dbReference>
<keyword evidence="9" id="KW-0739">Sodium transport</keyword>
<dbReference type="OrthoDB" id="57886at2"/>
<feature type="compositionally biased region" description="Basic and acidic residues" evidence="11">
    <location>
        <begin position="364"/>
        <end position="380"/>
    </location>
</feature>
<reference evidence="14 15" key="1">
    <citation type="submission" date="2019-09" db="EMBL/GenBank/DDBJ databases">
        <title>Mumia zhuanghuii sp. nov. isolated from the intestinal contents of plateau pika (Ochotona curzoniae) in the Qinghai-Tibet plateau of China.</title>
        <authorList>
            <person name="Tian Z."/>
        </authorList>
    </citation>
    <scope>NUCLEOTIDE SEQUENCE [LARGE SCALE GENOMIC DNA]</scope>
    <source>
        <strain evidence="15">350</strain>
    </source>
</reference>
<keyword evidence="7" id="KW-0406">Ion transport</keyword>
<keyword evidence="10" id="KW-0175">Coiled coil</keyword>
<organism evidence="14 15">
    <name type="scientific">Mumia zhuanghuii</name>
    <dbReference type="NCBI Taxonomy" id="2585211"/>
    <lineage>
        <taxon>Bacteria</taxon>
        <taxon>Bacillati</taxon>
        <taxon>Actinomycetota</taxon>
        <taxon>Actinomycetes</taxon>
        <taxon>Propionibacteriales</taxon>
        <taxon>Nocardioidaceae</taxon>
        <taxon>Mumia</taxon>
    </lineage>
</organism>
<feature type="transmembrane region" description="Helical" evidence="12">
    <location>
        <begin position="231"/>
        <end position="249"/>
    </location>
</feature>
<feature type="domain" description="Cation/H+ exchanger transmembrane" evidence="13">
    <location>
        <begin position="12"/>
        <end position="324"/>
    </location>
</feature>
<evidence type="ECO:0000256" key="5">
    <source>
        <dbReference type="ARBA" id="ARBA00022989"/>
    </source>
</evidence>
<dbReference type="Gene3D" id="6.10.140.1330">
    <property type="match status" value="1"/>
</dbReference>
<evidence type="ECO:0000256" key="9">
    <source>
        <dbReference type="ARBA" id="ARBA00023201"/>
    </source>
</evidence>
<dbReference type="AlphaFoldDB" id="A0A5Q6S316"/>
<dbReference type="RefSeq" id="WP_149767792.1">
    <property type="nucleotide sequence ID" value="NZ_VDFQ02000001.1"/>
</dbReference>
<dbReference type="GO" id="GO:0015386">
    <property type="term" value="F:potassium:proton antiporter activity"/>
    <property type="evidence" value="ECO:0007669"/>
    <property type="project" value="TreeGrafter"/>
</dbReference>
<keyword evidence="8 12" id="KW-0472">Membrane</keyword>
<evidence type="ECO:0000256" key="4">
    <source>
        <dbReference type="ARBA" id="ARBA00022692"/>
    </source>
</evidence>
<evidence type="ECO:0000256" key="7">
    <source>
        <dbReference type="ARBA" id="ARBA00023065"/>
    </source>
</evidence>
<evidence type="ECO:0000313" key="14">
    <source>
        <dbReference type="EMBL" id="KAA1424726.1"/>
    </source>
</evidence>
<feature type="transmembrane region" description="Helical" evidence="12">
    <location>
        <begin position="180"/>
        <end position="201"/>
    </location>
</feature>
<dbReference type="InterPro" id="IPR006153">
    <property type="entry name" value="Cation/H_exchanger_TM"/>
</dbReference>
<feature type="transmembrane region" description="Helical" evidence="12">
    <location>
        <begin position="299"/>
        <end position="324"/>
    </location>
</feature>
<dbReference type="GO" id="GO:0015385">
    <property type="term" value="F:sodium:proton antiporter activity"/>
    <property type="evidence" value="ECO:0007669"/>
    <property type="project" value="InterPro"/>
</dbReference>
<dbReference type="Pfam" id="PF00999">
    <property type="entry name" value="Na_H_Exchanger"/>
    <property type="match status" value="2"/>
</dbReference>
<keyword evidence="4 12" id="KW-0812">Transmembrane</keyword>
<dbReference type="EMBL" id="VDFQ02000001">
    <property type="protein sequence ID" value="KAA1424726.1"/>
    <property type="molecule type" value="Genomic_DNA"/>
</dbReference>
<comment type="subcellular location">
    <subcellularLocation>
        <location evidence="1">Cell membrane</location>
        <topology evidence="1">Multi-pass membrane protein</topology>
    </subcellularLocation>
</comment>
<feature type="region of interest" description="Disordered" evidence="11">
    <location>
        <begin position="348"/>
        <end position="380"/>
    </location>
</feature>
<evidence type="ECO:0000256" key="2">
    <source>
        <dbReference type="ARBA" id="ARBA00022448"/>
    </source>
</evidence>
<feature type="transmembrane region" description="Helical" evidence="12">
    <location>
        <begin position="154"/>
        <end position="174"/>
    </location>
</feature>
<feature type="domain" description="Cation/H+ exchanger transmembrane" evidence="13">
    <location>
        <begin position="400"/>
        <end position="460"/>
    </location>
</feature>
<feature type="transmembrane region" description="Helical" evidence="12">
    <location>
        <begin position="269"/>
        <end position="287"/>
    </location>
</feature>
<evidence type="ECO:0000256" key="3">
    <source>
        <dbReference type="ARBA" id="ARBA00022475"/>
    </source>
</evidence>
<feature type="transmembrane region" description="Helical" evidence="12">
    <location>
        <begin position="31"/>
        <end position="48"/>
    </location>
</feature>
<dbReference type="GO" id="GO:0098719">
    <property type="term" value="P:sodium ion import across plasma membrane"/>
    <property type="evidence" value="ECO:0007669"/>
    <property type="project" value="TreeGrafter"/>
</dbReference>
<name>A0A5Q6S316_9ACTN</name>
<keyword evidence="2" id="KW-0813">Transport</keyword>
<feature type="transmembrane region" description="Helical" evidence="12">
    <location>
        <begin position="54"/>
        <end position="74"/>
    </location>
</feature>
<evidence type="ECO:0000256" key="1">
    <source>
        <dbReference type="ARBA" id="ARBA00004651"/>
    </source>
</evidence>
<feature type="transmembrane region" description="Helical" evidence="12">
    <location>
        <begin position="86"/>
        <end position="109"/>
    </location>
</feature>
<protein>
    <submittedName>
        <fullName evidence="14">Sodium:proton antiporter</fullName>
    </submittedName>
</protein>
<accession>A0A5Q6S316</accession>
<dbReference type="Proteomes" id="UP000307768">
    <property type="component" value="Unassembled WGS sequence"/>
</dbReference>
<evidence type="ECO:0000256" key="6">
    <source>
        <dbReference type="ARBA" id="ARBA00023053"/>
    </source>
</evidence>
<keyword evidence="3" id="KW-1003">Cell membrane</keyword>